<keyword evidence="2" id="KW-1185">Reference proteome</keyword>
<organism evidence="1 2">
    <name type="scientific">Longimycelium tulufanense</name>
    <dbReference type="NCBI Taxonomy" id="907463"/>
    <lineage>
        <taxon>Bacteria</taxon>
        <taxon>Bacillati</taxon>
        <taxon>Actinomycetota</taxon>
        <taxon>Actinomycetes</taxon>
        <taxon>Pseudonocardiales</taxon>
        <taxon>Pseudonocardiaceae</taxon>
        <taxon>Longimycelium</taxon>
    </lineage>
</organism>
<protein>
    <submittedName>
        <fullName evidence="1">Uncharacterized protein</fullName>
    </submittedName>
</protein>
<dbReference type="Proteomes" id="UP000637578">
    <property type="component" value="Unassembled WGS sequence"/>
</dbReference>
<reference evidence="1" key="2">
    <citation type="submission" date="2020-09" db="EMBL/GenBank/DDBJ databases">
        <authorList>
            <person name="Sun Q."/>
            <person name="Zhou Y."/>
        </authorList>
    </citation>
    <scope>NUCLEOTIDE SEQUENCE</scope>
    <source>
        <strain evidence="1">CGMCC 4.5737</strain>
    </source>
</reference>
<name>A0A8J3CGJ1_9PSEU</name>
<evidence type="ECO:0000313" key="1">
    <source>
        <dbReference type="EMBL" id="GGM64221.1"/>
    </source>
</evidence>
<comment type="caution">
    <text evidence="1">The sequence shown here is derived from an EMBL/GenBank/DDBJ whole genome shotgun (WGS) entry which is preliminary data.</text>
</comment>
<sequence length="66" mass="7789">MTRFITYVCDRHFRYGTCNTRTVPTRDAEQAARDAQANGWLLGRDRDYCPHCRGHKPRTGERHIRP</sequence>
<dbReference type="EMBL" id="BMMK01000018">
    <property type="protein sequence ID" value="GGM64221.1"/>
    <property type="molecule type" value="Genomic_DNA"/>
</dbReference>
<dbReference type="RefSeq" id="WP_189059614.1">
    <property type="nucleotide sequence ID" value="NZ_BMMK01000018.1"/>
</dbReference>
<dbReference type="AlphaFoldDB" id="A0A8J3CGJ1"/>
<evidence type="ECO:0000313" key="2">
    <source>
        <dbReference type="Proteomes" id="UP000637578"/>
    </source>
</evidence>
<reference evidence="1" key="1">
    <citation type="journal article" date="2014" name="Int. J. Syst. Evol. Microbiol.">
        <title>Complete genome sequence of Corynebacterium casei LMG S-19264T (=DSM 44701T), isolated from a smear-ripened cheese.</title>
        <authorList>
            <consortium name="US DOE Joint Genome Institute (JGI-PGF)"/>
            <person name="Walter F."/>
            <person name="Albersmeier A."/>
            <person name="Kalinowski J."/>
            <person name="Ruckert C."/>
        </authorList>
    </citation>
    <scope>NUCLEOTIDE SEQUENCE</scope>
    <source>
        <strain evidence="1">CGMCC 4.5737</strain>
    </source>
</reference>
<proteinExistence type="predicted"/>
<gene>
    <name evidence="1" type="ORF">GCM10012275_38460</name>
</gene>
<accession>A0A8J3CGJ1</accession>